<organism evidence="3">
    <name type="scientific">Fagus sylvatica</name>
    <name type="common">Beechnut</name>
    <dbReference type="NCBI Taxonomy" id="28930"/>
    <lineage>
        <taxon>Eukaryota</taxon>
        <taxon>Viridiplantae</taxon>
        <taxon>Streptophyta</taxon>
        <taxon>Embryophyta</taxon>
        <taxon>Tracheophyta</taxon>
        <taxon>Spermatophyta</taxon>
        <taxon>Magnoliopsida</taxon>
        <taxon>eudicotyledons</taxon>
        <taxon>Gunneridae</taxon>
        <taxon>Pentapetalae</taxon>
        <taxon>rosids</taxon>
        <taxon>fabids</taxon>
        <taxon>Fagales</taxon>
        <taxon>Fagaceae</taxon>
        <taxon>Fagus</taxon>
    </lineage>
</organism>
<protein>
    <submittedName>
        <fullName evidence="3">Uncharacterized protein</fullName>
    </submittedName>
</protein>
<reference evidence="3" key="1">
    <citation type="submission" date="2018-02" db="EMBL/GenBank/DDBJ databases">
        <authorList>
            <person name="Cohen D.B."/>
            <person name="Kent A.D."/>
        </authorList>
    </citation>
    <scope>NUCLEOTIDE SEQUENCE</scope>
</reference>
<dbReference type="EMBL" id="OIVN01002011">
    <property type="protein sequence ID" value="SPC99804.1"/>
    <property type="molecule type" value="Genomic_DNA"/>
</dbReference>
<evidence type="ECO:0000256" key="1">
    <source>
        <dbReference type="SAM" id="Coils"/>
    </source>
</evidence>
<sequence>MTPGSRGAGAIFVCFSSEDSGQMGEATGEPRVARRSWSRHLSNAPKLADQLVLPKLVFNVLGTVGKLALPFPLKFWTCGKPSLGSRDMVPRTGAVGVLADQLVVSQEDSVRKRGNVGGENYEIFSIVLFRRPVFVRVVDIAPDVGFRRSWYRRKACATYFLKVQALHRGELGFARYDLANRGRWNVPYAKGSFSDQDSGLTGGALDDPGVACWGGQPSPAFGLVNGSVKPRSNLVNPGQNWSNLSKFREISGRLGSDCLVLRVDVRENPGTKNGVMTAVQGVHAAEARAFDLHKRLKEKEAEHTKAMSDVLADVANNYGILEKKRFETINQIKEVEEKARTESEQRAKIKVELIQLQEKVKNLEAECIRSIGEAREEGKRESKQEGKHEVLGEVKDQIQGVYNRSFRDGWKAALRKVDTPASSDLLLRENTPLSYPDAGLRESDKEDADEEEDEDEEDEVVDVGDD</sequence>
<feature type="compositionally biased region" description="Acidic residues" evidence="2">
    <location>
        <begin position="445"/>
        <end position="466"/>
    </location>
</feature>
<proteinExistence type="predicted"/>
<keyword evidence="1" id="KW-0175">Coiled coil</keyword>
<feature type="coiled-coil region" evidence="1">
    <location>
        <begin position="332"/>
        <end position="373"/>
    </location>
</feature>
<feature type="region of interest" description="Disordered" evidence="2">
    <location>
        <begin position="421"/>
        <end position="466"/>
    </location>
</feature>
<evidence type="ECO:0000256" key="2">
    <source>
        <dbReference type="SAM" id="MobiDB-lite"/>
    </source>
</evidence>
<evidence type="ECO:0000313" key="3">
    <source>
        <dbReference type="EMBL" id="SPC99804.1"/>
    </source>
</evidence>
<accession>A0A2N9GKP3</accession>
<gene>
    <name evidence="3" type="ORF">FSB_LOCUS27686</name>
</gene>
<name>A0A2N9GKP3_FAGSY</name>
<dbReference type="AlphaFoldDB" id="A0A2N9GKP3"/>